<accession>A0A495DM80</accession>
<evidence type="ECO:0000313" key="2">
    <source>
        <dbReference type="EMBL" id="RKR04028.1"/>
    </source>
</evidence>
<name>A0A495DM80_9PROT</name>
<evidence type="ECO:0000313" key="3">
    <source>
        <dbReference type="Proteomes" id="UP000273675"/>
    </source>
</evidence>
<proteinExistence type="predicted"/>
<reference evidence="2 3" key="1">
    <citation type="submission" date="2018-10" db="EMBL/GenBank/DDBJ databases">
        <title>Genomic Encyclopedia of Type Strains, Phase IV (KMG-IV): sequencing the most valuable type-strain genomes for metagenomic binning, comparative biology and taxonomic classification.</title>
        <authorList>
            <person name="Goeker M."/>
        </authorList>
    </citation>
    <scope>NUCLEOTIDE SEQUENCE [LARGE SCALE GENOMIC DNA]</scope>
    <source>
        <strain evidence="2 3">DSM 4734</strain>
    </source>
</reference>
<evidence type="ECO:0000256" key="1">
    <source>
        <dbReference type="SAM" id="SignalP"/>
    </source>
</evidence>
<feature type="chain" id="PRO_5019715309" description="DUF1579 domain-containing protein" evidence="1">
    <location>
        <begin position="26"/>
        <end position="176"/>
    </location>
</feature>
<dbReference type="OrthoDB" id="8902597at2"/>
<dbReference type="EMBL" id="RBIM01000001">
    <property type="protein sequence ID" value="RKR04028.1"/>
    <property type="molecule type" value="Genomic_DNA"/>
</dbReference>
<dbReference type="RefSeq" id="WP_147422608.1">
    <property type="nucleotide sequence ID" value="NZ_RBIM01000001.1"/>
</dbReference>
<dbReference type="AlphaFoldDB" id="A0A495DM80"/>
<sequence length="176" mass="19413">MMQSFKSACLLIGMGLFGYAGTASAQQAAPPVCGQDVAPYSDFDFVIGEWDFFTADGQQIGTQTYTRREAGCLVVEDWSTFDGGTGTGMTFVDPATGHWRQVWMSPRFHIDYSGGLDATGAMVLEGRLHSNADGSEMQVRGVWAPQEDGSVRQEFWVRPDDTSDWAPLFVGYTRRR</sequence>
<evidence type="ECO:0008006" key="4">
    <source>
        <dbReference type="Google" id="ProtNLM"/>
    </source>
</evidence>
<organism evidence="2 3">
    <name type="scientific">Maricaulis maris</name>
    <dbReference type="NCBI Taxonomy" id="74318"/>
    <lineage>
        <taxon>Bacteria</taxon>
        <taxon>Pseudomonadati</taxon>
        <taxon>Pseudomonadota</taxon>
        <taxon>Alphaproteobacteria</taxon>
        <taxon>Maricaulales</taxon>
        <taxon>Maricaulaceae</taxon>
        <taxon>Maricaulis</taxon>
    </lineage>
</organism>
<protein>
    <recommendedName>
        <fullName evidence="4">DUF1579 domain-containing protein</fullName>
    </recommendedName>
</protein>
<comment type="caution">
    <text evidence="2">The sequence shown here is derived from an EMBL/GenBank/DDBJ whole genome shotgun (WGS) entry which is preliminary data.</text>
</comment>
<feature type="signal peptide" evidence="1">
    <location>
        <begin position="1"/>
        <end position="25"/>
    </location>
</feature>
<gene>
    <name evidence="2" type="ORF">C7435_0471</name>
</gene>
<keyword evidence="1" id="KW-0732">Signal</keyword>
<dbReference type="Proteomes" id="UP000273675">
    <property type="component" value="Unassembled WGS sequence"/>
</dbReference>